<dbReference type="InterPro" id="IPR007527">
    <property type="entry name" value="Znf_SWIM"/>
</dbReference>
<dbReference type="Gene3D" id="3.40.50.10810">
    <property type="entry name" value="Tandem AAA-ATPase domain"/>
    <property type="match status" value="1"/>
</dbReference>
<dbReference type="GO" id="GO:0016787">
    <property type="term" value="F:hydrolase activity"/>
    <property type="evidence" value="ECO:0007669"/>
    <property type="project" value="UniProtKB-KW"/>
</dbReference>
<feature type="domain" description="Helicase ATP-binding" evidence="4">
    <location>
        <begin position="804"/>
        <end position="962"/>
    </location>
</feature>
<dbReference type="STRING" id="279824.SAMN03080617_04051"/>
<dbReference type="SMART" id="SM00487">
    <property type="entry name" value="DEXDc"/>
    <property type="match status" value="1"/>
</dbReference>
<dbReference type="InterPro" id="IPR001650">
    <property type="entry name" value="Helicase_C-like"/>
</dbReference>
<organism evidence="6 7">
    <name type="scientific">Algoriphagus alkaliphilus</name>
    <dbReference type="NCBI Taxonomy" id="279824"/>
    <lineage>
        <taxon>Bacteria</taxon>
        <taxon>Pseudomonadati</taxon>
        <taxon>Bacteroidota</taxon>
        <taxon>Cytophagia</taxon>
        <taxon>Cytophagales</taxon>
        <taxon>Cyclobacteriaceae</taxon>
        <taxon>Algoriphagus</taxon>
    </lineage>
</organism>
<dbReference type="PANTHER" id="PTHR10799">
    <property type="entry name" value="SNF2/RAD54 HELICASE FAMILY"/>
    <property type="match status" value="1"/>
</dbReference>
<dbReference type="GO" id="GO:0005524">
    <property type="term" value="F:ATP binding"/>
    <property type="evidence" value="ECO:0007669"/>
    <property type="project" value="InterPro"/>
</dbReference>
<evidence type="ECO:0000259" key="5">
    <source>
        <dbReference type="PROSITE" id="PS51194"/>
    </source>
</evidence>
<dbReference type="AlphaFoldDB" id="A0A1G5ZKH7"/>
<keyword evidence="2" id="KW-0862">Zinc</keyword>
<sequence length="1249" mass="144208">MVTITQIQSEVLSKMIDLYPQVLLERGEKLFWDEKIDLFEQSEDENEFFFSVLGSRNATYQVDVDLTPSNDGGRKTQPENQTFCSCPYYSDYGKCKHIAAAFCVLETLEVVQPQLGLWSDSFLKPVIPKKTIMPESEPLTEFSVPKEEISRLGEFLPGHSKSNSRYPVRSLKLLAYGIEYGVYIGGFPIDVRVTYSGKKEVFKVDYPKSWKKYDADIFQFLKERFSEKYKDQNFLTDEIRQKSIENFLENRNLLPVVQDAKTAMTIDLIGDRLDFRFSGELTGLRDLNEIQANLMELFPKAKEEEVIQRLKDSDRAKEAGKYNLGFGIIFNKYNYSLSLLPILGKGKKDDPEGLYTRLELLKDSKDIRLAKPEGLTELIYLVNTFNRNGESNEEEELWKTGMSFFRQALNYPMYTMGSHHTNFNKISARDLYERVYPYQTTAKLKLKESGFFYELQLVLLMNGEEYAFDSAIPNLKLKSGFGFLDEKLLFFTDFRQAEGVGSLRKILPFKFPKTQLDQVVSRVIQPLSAFLPFEDNQNLLRWVVSEGVIHEELYITEIGGLVSFVPKVIYQHSVSINPLDPSMLCDPETGDFVERDLEKEQLFLDFIRDLHPQFLKELPKFFFTLSASEFAEGMWFLEAFEKLKDRGVKTYGLESIKIKRYSPFQAKVTTQFSSTQDWFGVHTELSYGQEVVSILKIRKSWENGEKFVQLGDGSLGKIPEDWMKKMIRLLRAGEMTGDEVRLSKLHFILLEDWEESAEFAKVQQEVEEKKRKMTQFSGIQEAAIPTKLKADLRPYQKTGLNWLNFLREFQWGGILADDMGLGKTIQLITLICQLAEENPSLKVLIVAPTTLLFNWKKELEKFAPHLDYWVHHGDRYDTAGELSMHQLVLTSYGLVINDLEMLREIEWDLIVADESQAIKNTGSLRYKAMMRLKGKQRIALTGTPIENGIQELYAQMNFTNPGFFKTFNHFSENFLSPIKKGDSEVVQSLKNQITPFVLRRTKKEVLTELPDKIEEFLYCEMGPSQRAVYEAKREEYRNYLLKKFDEEGAGQSKMFVLEGLTRLRQICDSPKLTGDTDLLSSAKIDLLKEHILEKTGNHKILIFSQFVKMLELIREQLDQEGITYSYLDGKTSLPERERQVQRFQENESVRVFLISLKAGGTGLNLTAADYVYIVDPWWNPAVENQAIDRCYRMGQEKHVVAYRMICQNSIEEKIMELQSSKSKLAKDIIGEGEGILASLDREGMLELFS</sequence>
<evidence type="ECO:0000256" key="2">
    <source>
        <dbReference type="PROSITE-ProRule" id="PRU00325"/>
    </source>
</evidence>
<evidence type="ECO:0000256" key="1">
    <source>
        <dbReference type="ARBA" id="ARBA00022801"/>
    </source>
</evidence>
<keyword evidence="2" id="KW-0863">Zinc-finger</keyword>
<dbReference type="Proteomes" id="UP000198756">
    <property type="component" value="Unassembled WGS sequence"/>
</dbReference>
<keyword evidence="7" id="KW-1185">Reference proteome</keyword>
<feature type="domain" description="Helicase C-terminal" evidence="5">
    <location>
        <begin position="1086"/>
        <end position="1236"/>
    </location>
</feature>
<evidence type="ECO:0000259" key="3">
    <source>
        <dbReference type="PROSITE" id="PS50966"/>
    </source>
</evidence>
<dbReference type="PROSITE" id="PS51192">
    <property type="entry name" value="HELICASE_ATP_BIND_1"/>
    <property type="match status" value="1"/>
</dbReference>
<dbReference type="InterPro" id="IPR049730">
    <property type="entry name" value="SNF2/RAD54-like_C"/>
</dbReference>
<evidence type="ECO:0000313" key="6">
    <source>
        <dbReference type="EMBL" id="SDA95349.1"/>
    </source>
</evidence>
<dbReference type="Gene3D" id="3.40.50.300">
    <property type="entry name" value="P-loop containing nucleotide triphosphate hydrolases"/>
    <property type="match status" value="1"/>
</dbReference>
<dbReference type="SUPFAM" id="SSF52540">
    <property type="entry name" value="P-loop containing nucleoside triphosphate hydrolases"/>
    <property type="match status" value="2"/>
</dbReference>
<name>A0A1G5ZKH7_9BACT</name>
<protein>
    <submittedName>
        <fullName evidence="6">Superfamily II DNA or RNA helicase, SNF2 family</fullName>
    </submittedName>
</protein>
<reference evidence="7" key="1">
    <citation type="submission" date="2016-10" db="EMBL/GenBank/DDBJ databases">
        <authorList>
            <person name="Varghese N."/>
            <person name="Submissions S."/>
        </authorList>
    </citation>
    <scope>NUCLEOTIDE SEQUENCE [LARGE SCALE GENOMIC DNA]</scope>
    <source>
        <strain evidence="7">DSM 22703</strain>
    </source>
</reference>
<keyword evidence="6" id="KW-0547">Nucleotide-binding</keyword>
<dbReference type="InterPro" id="IPR000330">
    <property type="entry name" value="SNF2_N"/>
</dbReference>
<dbReference type="GO" id="GO:0008270">
    <property type="term" value="F:zinc ion binding"/>
    <property type="evidence" value="ECO:0007669"/>
    <property type="project" value="UniProtKB-KW"/>
</dbReference>
<keyword evidence="6" id="KW-0067">ATP-binding</keyword>
<dbReference type="PROSITE" id="PS51194">
    <property type="entry name" value="HELICASE_CTER"/>
    <property type="match status" value="1"/>
</dbReference>
<dbReference type="PROSITE" id="PS50966">
    <property type="entry name" value="ZF_SWIM"/>
    <property type="match status" value="1"/>
</dbReference>
<keyword evidence="2" id="KW-0479">Metal-binding</keyword>
<dbReference type="OrthoDB" id="9760715at2"/>
<evidence type="ECO:0000259" key="4">
    <source>
        <dbReference type="PROSITE" id="PS51192"/>
    </source>
</evidence>
<dbReference type="Pfam" id="PF00176">
    <property type="entry name" value="SNF2-rel_dom"/>
    <property type="match status" value="1"/>
</dbReference>
<dbReference type="InterPro" id="IPR027417">
    <property type="entry name" value="P-loop_NTPase"/>
</dbReference>
<dbReference type="Pfam" id="PF00271">
    <property type="entry name" value="Helicase_C"/>
    <property type="match status" value="1"/>
</dbReference>
<dbReference type="Pfam" id="PF04434">
    <property type="entry name" value="SWIM"/>
    <property type="match status" value="1"/>
</dbReference>
<feature type="domain" description="SWIM-type" evidence="3">
    <location>
        <begin position="60"/>
        <end position="106"/>
    </location>
</feature>
<dbReference type="CDD" id="cd18793">
    <property type="entry name" value="SF2_C_SNF"/>
    <property type="match status" value="1"/>
</dbReference>
<dbReference type="EMBL" id="FMXE01000044">
    <property type="protein sequence ID" value="SDA95349.1"/>
    <property type="molecule type" value="Genomic_DNA"/>
</dbReference>
<evidence type="ECO:0000313" key="7">
    <source>
        <dbReference type="Proteomes" id="UP000198756"/>
    </source>
</evidence>
<dbReference type="InterPro" id="IPR014001">
    <property type="entry name" value="Helicase_ATP-bd"/>
</dbReference>
<keyword evidence="1" id="KW-0378">Hydrolase</keyword>
<gene>
    <name evidence="6" type="ORF">SAMN03080617_04051</name>
</gene>
<keyword evidence="6" id="KW-0347">Helicase</keyword>
<dbReference type="GO" id="GO:0004386">
    <property type="term" value="F:helicase activity"/>
    <property type="evidence" value="ECO:0007669"/>
    <property type="project" value="UniProtKB-KW"/>
</dbReference>
<dbReference type="InterPro" id="IPR038718">
    <property type="entry name" value="SNF2-like_sf"/>
</dbReference>
<dbReference type="RefSeq" id="WP_092734356.1">
    <property type="nucleotide sequence ID" value="NZ_FMXE01000044.1"/>
</dbReference>
<proteinExistence type="predicted"/>
<accession>A0A1G5ZKH7</accession>
<dbReference type="SMART" id="SM00490">
    <property type="entry name" value="HELICc"/>
    <property type="match status" value="1"/>
</dbReference>